<reference evidence="2 3" key="1">
    <citation type="journal article" date="2018" name="PLoS Genet.">
        <title>Population sequencing reveals clonal diversity and ancestral inbreeding in the grapevine cultivar Chardonnay.</title>
        <authorList>
            <person name="Roach M.J."/>
            <person name="Johnson D.L."/>
            <person name="Bohlmann J."/>
            <person name="van Vuuren H.J."/>
            <person name="Jones S.J."/>
            <person name="Pretorius I.S."/>
            <person name="Schmidt S.A."/>
            <person name="Borneman A.R."/>
        </authorList>
    </citation>
    <scope>NUCLEOTIDE SEQUENCE [LARGE SCALE GENOMIC DNA]</scope>
    <source>
        <strain evidence="3">cv. Chardonnay</strain>
        <strain evidence="2">I10V1</strain>
        <tissue evidence="2">Leaf</tissue>
    </source>
</reference>
<evidence type="ECO:0000313" key="2">
    <source>
        <dbReference type="EMBL" id="RVX09559.1"/>
    </source>
</evidence>
<protein>
    <submittedName>
        <fullName evidence="2">Protein NDH-dependent cyclic electron flow 5</fullName>
    </submittedName>
</protein>
<dbReference type="GO" id="GO:0003824">
    <property type="term" value="F:catalytic activity"/>
    <property type="evidence" value="ECO:0007669"/>
    <property type="project" value="InterPro"/>
</dbReference>
<accession>A0A438JKU8</accession>
<dbReference type="Gramene" id="Vitis08g01867.t01">
    <property type="protein sequence ID" value="Vitis08g01867.t01.CDS"/>
    <property type="gene ID" value="Vitis08g01867"/>
</dbReference>
<dbReference type="EMBL" id="QGNW01001296">
    <property type="protein sequence ID" value="RVW46970.1"/>
    <property type="molecule type" value="Genomic_DNA"/>
</dbReference>
<dbReference type="InterPro" id="IPR011013">
    <property type="entry name" value="Gal_mutarotase_sf_dom"/>
</dbReference>
<dbReference type="InterPro" id="IPR014718">
    <property type="entry name" value="GH-type_carb-bd"/>
</dbReference>
<dbReference type="PANTHER" id="PTHR11122">
    <property type="entry name" value="APOSPORY-ASSOCIATED PROTEIN C-RELATED"/>
    <property type="match status" value="1"/>
</dbReference>
<sequence>MTMACSPFFSPCLGSLWSTKPTKHLPCHLSTPFQYSNKREFPLAAVASVPYIPANVDYLETQFSGHGVTFEGIGDSYVVKMGLENGSLASLMLPSGLITSYKAPMWHGGTLEVLHTTVTEEDSGAVIQGGVSLALECESDGGISWSPSSWILQDVRGNAEELIQVEMVSSDSENMAEAKYIVTLQQDIISSEIVISNLKSLPLQLTGSVISHLTVSNLDATYAIGLEGSNFFSRTPFLSNFGLIPPDFGQKNEVGSSQLWGQPGIRRFLSGSNAKNQNNADQVERIKKEEMEGEEEDNYKQLSSEMSRIYTSAPRNFTVIDRGRRNSVVVGRDGFKELYMFSPGSTHECYSKYTYICVGQSAVLKPIILGPEDVWRGGQHLHNPNL</sequence>
<dbReference type="Gene3D" id="2.70.98.10">
    <property type="match status" value="1"/>
</dbReference>
<dbReference type="GO" id="GO:0009507">
    <property type="term" value="C:chloroplast"/>
    <property type="evidence" value="ECO:0007669"/>
    <property type="project" value="EnsemblPlants"/>
</dbReference>
<gene>
    <name evidence="2" type="primary">NDF5_1</name>
    <name evidence="1" type="synonym">NDF5_0</name>
    <name evidence="2" type="ORF">CK203_012243</name>
    <name evidence="1" type="ORF">CK203_074411</name>
</gene>
<dbReference type="PANTHER" id="PTHR11122:SF15">
    <property type="entry name" value="PROTEIN NDH-DEPENDENT CYCLIC ELECTRON FLOW 5"/>
    <property type="match status" value="1"/>
</dbReference>
<dbReference type="Proteomes" id="UP000288805">
    <property type="component" value="Unassembled WGS sequence"/>
</dbReference>
<evidence type="ECO:0000313" key="1">
    <source>
        <dbReference type="EMBL" id="RVW46970.1"/>
    </source>
</evidence>
<dbReference type="GO" id="GO:0009773">
    <property type="term" value="P:photosynthetic electron transport in photosystem I"/>
    <property type="evidence" value="ECO:0007669"/>
    <property type="project" value="EnsemblPlants"/>
</dbReference>
<dbReference type="EMBL" id="QGNW01000037">
    <property type="protein sequence ID" value="RVX09559.1"/>
    <property type="molecule type" value="Genomic_DNA"/>
</dbReference>
<name>A0A438JKU8_VITVI</name>
<dbReference type="GO" id="GO:0010628">
    <property type="term" value="P:positive regulation of gene expression"/>
    <property type="evidence" value="ECO:0007669"/>
    <property type="project" value="EnsemblPlants"/>
</dbReference>
<evidence type="ECO:0000313" key="3">
    <source>
        <dbReference type="Proteomes" id="UP000288805"/>
    </source>
</evidence>
<dbReference type="GO" id="GO:0016020">
    <property type="term" value="C:membrane"/>
    <property type="evidence" value="ECO:0007669"/>
    <property type="project" value="EnsemblPlants"/>
</dbReference>
<dbReference type="GO" id="GO:0030246">
    <property type="term" value="F:carbohydrate binding"/>
    <property type="evidence" value="ECO:0007669"/>
    <property type="project" value="InterPro"/>
</dbReference>
<proteinExistence type="predicted"/>
<organism evidence="2 3">
    <name type="scientific">Vitis vinifera</name>
    <name type="common">Grape</name>
    <dbReference type="NCBI Taxonomy" id="29760"/>
    <lineage>
        <taxon>Eukaryota</taxon>
        <taxon>Viridiplantae</taxon>
        <taxon>Streptophyta</taxon>
        <taxon>Embryophyta</taxon>
        <taxon>Tracheophyta</taxon>
        <taxon>Spermatophyta</taxon>
        <taxon>Magnoliopsida</taxon>
        <taxon>eudicotyledons</taxon>
        <taxon>Gunneridae</taxon>
        <taxon>Pentapetalae</taxon>
        <taxon>rosids</taxon>
        <taxon>Vitales</taxon>
        <taxon>Vitaceae</taxon>
        <taxon>Viteae</taxon>
        <taxon>Vitis</taxon>
    </lineage>
</organism>
<dbReference type="GO" id="GO:0005975">
    <property type="term" value="P:carbohydrate metabolic process"/>
    <property type="evidence" value="ECO:0007669"/>
    <property type="project" value="InterPro"/>
</dbReference>
<comment type="caution">
    <text evidence="2">The sequence shown here is derived from an EMBL/GenBank/DDBJ whole genome shotgun (WGS) entry which is preliminary data.</text>
</comment>
<dbReference type="AlphaFoldDB" id="A0A438JKU8"/>
<dbReference type="SUPFAM" id="SSF74650">
    <property type="entry name" value="Galactose mutarotase-like"/>
    <property type="match status" value="1"/>
</dbReference>
<dbReference type="OrthoDB" id="782148at2759"/>
<dbReference type="KEGG" id="vvi:100267590"/>